<organism evidence="2 3">
    <name type="scientific">Agaricus bisporus var. burnettii (strain JB137-S8 / ATCC MYA-4627 / FGSC 10392)</name>
    <name type="common">White button mushroom</name>
    <dbReference type="NCBI Taxonomy" id="597362"/>
    <lineage>
        <taxon>Eukaryota</taxon>
        <taxon>Fungi</taxon>
        <taxon>Dikarya</taxon>
        <taxon>Basidiomycota</taxon>
        <taxon>Agaricomycotina</taxon>
        <taxon>Agaricomycetes</taxon>
        <taxon>Agaricomycetidae</taxon>
        <taxon>Agaricales</taxon>
        <taxon>Agaricineae</taxon>
        <taxon>Agaricaceae</taxon>
        <taxon>Agaricus</taxon>
    </lineage>
</organism>
<dbReference type="KEGG" id="abp:AGABI1DRAFT87648"/>
<feature type="compositionally biased region" description="Basic and acidic residues" evidence="1">
    <location>
        <begin position="1"/>
        <end position="18"/>
    </location>
</feature>
<proteinExistence type="predicted"/>
<evidence type="ECO:0000313" key="2">
    <source>
        <dbReference type="EMBL" id="EKM75738.1"/>
    </source>
</evidence>
<dbReference type="AlphaFoldDB" id="K5WY42"/>
<keyword evidence="3" id="KW-1185">Reference proteome</keyword>
<feature type="region of interest" description="Disordered" evidence="1">
    <location>
        <begin position="1"/>
        <end position="25"/>
    </location>
</feature>
<name>K5WY42_AGABU</name>
<dbReference type="EMBL" id="JH971409">
    <property type="protein sequence ID" value="EKM75738.1"/>
    <property type="molecule type" value="Genomic_DNA"/>
</dbReference>
<accession>K5WY42</accession>
<dbReference type="RefSeq" id="XP_007333643.1">
    <property type="nucleotide sequence ID" value="XM_007333581.1"/>
</dbReference>
<dbReference type="Proteomes" id="UP000008493">
    <property type="component" value="Unassembled WGS sequence"/>
</dbReference>
<protein>
    <submittedName>
        <fullName evidence="2">Uncharacterized protein</fullName>
    </submittedName>
</protein>
<dbReference type="InParanoid" id="K5WY42"/>
<reference evidence="3" key="1">
    <citation type="journal article" date="2012" name="Proc. Natl. Acad. Sci. U.S.A.">
        <title>Genome sequence of the button mushroom Agaricus bisporus reveals mechanisms governing adaptation to a humic-rich ecological niche.</title>
        <authorList>
            <person name="Morin E."/>
            <person name="Kohler A."/>
            <person name="Baker A.R."/>
            <person name="Foulongne-Oriol M."/>
            <person name="Lombard V."/>
            <person name="Nagy L.G."/>
            <person name="Ohm R.A."/>
            <person name="Patyshakuliyeva A."/>
            <person name="Brun A."/>
            <person name="Aerts A.L."/>
            <person name="Bailey A.M."/>
            <person name="Billette C."/>
            <person name="Coutinho P.M."/>
            <person name="Deakin G."/>
            <person name="Doddapaneni H."/>
            <person name="Floudas D."/>
            <person name="Grimwood J."/>
            <person name="Hilden K."/>
            <person name="Kuees U."/>
            <person name="LaButti K.M."/>
            <person name="Lapidus A."/>
            <person name="Lindquist E.A."/>
            <person name="Lucas S.M."/>
            <person name="Murat C."/>
            <person name="Riley R.W."/>
            <person name="Salamov A.A."/>
            <person name="Schmutz J."/>
            <person name="Subramanian V."/>
            <person name="Woesten H.A.B."/>
            <person name="Xu J."/>
            <person name="Eastwood D.C."/>
            <person name="Foster G.D."/>
            <person name="Sonnenberg A.S."/>
            <person name="Cullen D."/>
            <person name="de Vries R.P."/>
            <person name="Lundell T."/>
            <person name="Hibbett D.S."/>
            <person name="Henrissat B."/>
            <person name="Burton K.S."/>
            <person name="Kerrigan R.W."/>
            <person name="Challen M.P."/>
            <person name="Grigoriev I.V."/>
            <person name="Martin F."/>
        </authorList>
    </citation>
    <scope>NUCLEOTIDE SEQUENCE [LARGE SCALE GENOMIC DNA]</scope>
    <source>
        <strain evidence="3">JB137-S8 / ATCC MYA-4627 / FGSC 10392</strain>
    </source>
</reference>
<dbReference type="GeneID" id="18832241"/>
<sequence length="71" mass="8138">MERQGRTADEGVRVDHRGSHSQHPPHHPLLLFLWLWPEQQHSEDRLEEILALGELLMPGISGLLEVLVACR</sequence>
<evidence type="ECO:0000313" key="3">
    <source>
        <dbReference type="Proteomes" id="UP000008493"/>
    </source>
</evidence>
<evidence type="ECO:0000256" key="1">
    <source>
        <dbReference type="SAM" id="MobiDB-lite"/>
    </source>
</evidence>
<gene>
    <name evidence="2" type="ORF">AGABI1DRAFT_87648</name>
</gene>
<dbReference type="HOGENOM" id="CLU_2739430_0_0_1"/>